<dbReference type="PROSITE" id="PS52016">
    <property type="entry name" value="TONB_DEPENDENT_REC_3"/>
    <property type="match status" value="1"/>
</dbReference>
<dbReference type="NCBIfam" id="TIGR04056">
    <property type="entry name" value="OMP_RagA_SusC"/>
    <property type="match status" value="1"/>
</dbReference>
<dbReference type="SUPFAM" id="SSF49464">
    <property type="entry name" value="Carboxypeptidase regulatory domain-like"/>
    <property type="match status" value="1"/>
</dbReference>
<feature type="domain" description="Secretin/TonB short N-terminal" evidence="8">
    <location>
        <begin position="75"/>
        <end position="125"/>
    </location>
</feature>
<keyword evidence="4 7" id="KW-0812">Transmembrane</keyword>
<sequence length="1126" mass="126841">MNNAVHCQIKINKFSMAFFTAIFLTLLLGYSGRVNADQIIPNQKQPLQQDSTFSVNLNNSTIKDILYEIQRKTGYSFMFEQEELGKIRKSINLVNTTLEACLNKLFEQTPYTYEINGKTIAIVKKNTQSQEKKCRVKGKITDESGETIIGATILIEGTSMGTTSDINGEFQLEVPAGEILQISFLGMQPQKHQITQPTDQLLITLKPDVKAMEEVVVTGMFTRKAESFTGSAKTITAKELERVGNGNLFQSLRNLDPSLNIMDNLEFGSDPNKLPNMQLRGTSTFPVESNTDLRSNYQDDPNQPLFILDGFEASATKIFDLDMNRIQSVTILKDAAAKAIYGSKAANGVVVVETKRPIGGEFRVNYKGSVDITMPDLSSYNLANALEKLEIERIAGIYESDYLPSYQKLQDLYNERMKSALEGLDTDWLSKPLRTGIGTKHALSFEMGNQNLTAIVDVSYNKVNGVMKGSYREVIAGDVNLAYRLNSKFLFRNIMSITSNRSDDSPYGDFSEYAAMNPYFSPYDGLGEITKDNNNPMYNATLNTKRTSGYLEFTNNFYTEYNILDGLKAVGRIGITTQRSTGDIFYPANHTKFSDWTDDRFLRRGSYQENNGKYTNLNGDLTLQYSKTFDKHLLMANFAFSVSEKKNNEVVHYAEGFPSDRMDDITFALQYAENKTPYGSESITRDIGFTGVLGYTYDDRFLADLTIRENASSQFGADNRWGLFWSAGIGWNVHNEKFMQGLDWVKQLKIRGSIGTSGSQSFESYQAIATYKYYTDVSYSGMLGAYVMRLANDNLKWQEKMDYNAGIDARLWKFSLTLDYYESITDNLIVDLSLPTSVGFSSVKENIGKVKNIGFDIALTYNIFSNSNGFLNLTGSLTTNKNKIMKLSDAMRAFNERQDELVSTKEDGGRSKPVLRYVEGGSLNSIWAVPSLGINPANGREIYVRQDGTTTYTWQASDQQIVGNSQEKFRGNFGFNGEYKGFGLSVISRFTAGGDYYNQTLVDKVENADLNQNVDKRILYGRWSENNKNAPFKTLQPYNDVNGNYIAAPKTEPTSRFVQRKNEITISSISAWYDWRDRVWLDKAGISRLKLAFNMNDVCTISTIKMERGTSYPFARTMSFSLAVEF</sequence>
<dbReference type="InterPro" id="IPR012910">
    <property type="entry name" value="Plug_dom"/>
</dbReference>
<keyword evidence="6 7" id="KW-0998">Cell outer membrane</keyword>
<protein>
    <submittedName>
        <fullName evidence="9">SusC/RagA family TonB-linked outer membrane protein</fullName>
    </submittedName>
</protein>
<evidence type="ECO:0000256" key="1">
    <source>
        <dbReference type="ARBA" id="ARBA00004571"/>
    </source>
</evidence>
<accession>A0A921H3W6</accession>
<evidence type="ECO:0000256" key="7">
    <source>
        <dbReference type="PROSITE-ProRule" id="PRU01360"/>
    </source>
</evidence>
<keyword evidence="5 7" id="KW-0472">Membrane</keyword>
<comment type="similarity">
    <text evidence="7">Belongs to the TonB-dependent receptor family.</text>
</comment>
<keyword evidence="2 7" id="KW-0813">Transport</keyword>
<dbReference type="AlphaFoldDB" id="A0A921H3W6"/>
<dbReference type="Pfam" id="PF07715">
    <property type="entry name" value="Plug"/>
    <property type="match status" value="1"/>
</dbReference>
<dbReference type="SMART" id="SM00965">
    <property type="entry name" value="STN"/>
    <property type="match status" value="1"/>
</dbReference>
<dbReference type="NCBIfam" id="TIGR04057">
    <property type="entry name" value="SusC_RagA_signa"/>
    <property type="match status" value="1"/>
</dbReference>
<evidence type="ECO:0000256" key="4">
    <source>
        <dbReference type="ARBA" id="ARBA00022692"/>
    </source>
</evidence>
<dbReference type="Proteomes" id="UP000742098">
    <property type="component" value="Unassembled WGS sequence"/>
</dbReference>
<evidence type="ECO:0000259" key="8">
    <source>
        <dbReference type="SMART" id="SM00965"/>
    </source>
</evidence>
<proteinExistence type="inferred from homology"/>
<dbReference type="InterPro" id="IPR039426">
    <property type="entry name" value="TonB-dep_rcpt-like"/>
</dbReference>
<reference evidence="9" key="1">
    <citation type="journal article" date="2021" name="PeerJ">
        <title>Extensive microbial diversity within the chicken gut microbiome revealed by metagenomics and culture.</title>
        <authorList>
            <person name="Gilroy R."/>
            <person name="Ravi A."/>
            <person name="Getino M."/>
            <person name="Pursley I."/>
            <person name="Horton D.L."/>
            <person name="Alikhan N.F."/>
            <person name="Baker D."/>
            <person name="Gharbi K."/>
            <person name="Hall N."/>
            <person name="Watson M."/>
            <person name="Adriaenssens E.M."/>
            <person name="Foster-Nyarko E."/>
            <person name="Jarju S."/>
            <person name="Secka A."/>
            <person name="Antonio M."/>
            <person name="Oren A."/>
            <person name="Chaudhuri R.R."/>
            <person name="La Ragione R."/>
            <person name="Hildebrand F."/>
            <person name="Pallen M.J."/>
        </authorList>
    </citation>
    <scope>NUCLEOTIDE SEQUENCE</scope>
    <source>
        <strain evidence="9">6966</strain>
    </source>
</reference>
<gene>
    <name evidence="9" type="ORF">K8V05_06090</name>
</gene>
<dbReference type="InterPro" id="IPR008969">
    <property type="entry name" value="CarboxyPept-like_regulatory"/>
</dbReference>
<comment type="caution">
    <text evidence="9">The sequence shown here is derived from an EMBL/GenBank/DDBJ whole genome shotgun (WGS) entry which is preliminary data.</text>
</comment>
<evidence type="ECO:0000256" key="6">
    <source>
        <dbReference type="ARBA" id="ARBA00023237"/>
    </source>
</evidence>
<evidence type="ECO:0000256" key="2">
    <source>
        <dbReference type="ARBA" id="ARBA00022448"/>
    </source>
</evidence>
<dbReference type="InterPro" id="IPR023997">
    <property type="entry name" value="TonB-dep_OMP_SusC/RagA_CS"/>
</dbReference>
<dbReference type="Gene3D" id="2.170.130.10">
    <property type="entry name" value="TonB-dependent receptor, plug domain"/>
    <property type="match status" value="1"/>
</dbReference>
<dbReference type="InterPro" id="IPR011662">
    <property type="entry name" value="Secretin/TonB_short_N"/>
</dbReference>
<name>A0A921H3W6_9BACT</name>
<dbReference type="GO" id="GO:0009279">
    <property type="term" value="C:cell outer membrane"/>
    <property type="evidence" value="ECO:0007669"/>
    <property type="project" value="UniProtKB-SubCell"/>
</dbReference>
<evidence type="ECO:0000256" key="5">
    <source>
        <dbReference type="ARBA" id="ARBA00023136"/>
    </source>
</evidence>
<reference evidence="9" key="2">
    <citation type="submission" date="2021-09" db="EMBL/GenBank/DDBJ databases">
        <authorList>
            <person name="Gilroy R."/>
        </authorList>
    </citation>
    <scope>NUCLEOTIDE SEQUENCE</scope>
    <source>
        <strain evidence="9">6966</strain>
    </source>
</reference>
<dbReference type="InterPro" id="IPR037066">
    <property type="entry name" value="Plug_dom_sf"/>
</dbReference>
<evidence type="ECO:0000313" key="10">
    <source>
        <dbReference type="Proteomes" id="UP000742098"/>
    </source>
</evidence>
<dbReference type="EMBL" id="DYVS01000104">
    <property type="protein sequence ID" value="HJF70305.1"/>
    <property type="molecule type" value="Genomic_DNA"/>
</dbReference>
<dbReference type="InterPro" id="IPR036942">
    <property type="entry name" value="Beta-barrel_TonB_sf"/>
</dbReference>
<comment type="subcellular location">
    <subcellularLocation>
        <location evidence="1 7">Cell outer membrane</location>
        <topology evidence="1 7">Multi-pass membrane protein</topology>
    </subcellularLocation>
</comment>
<dbReference type="Gene3D" id="2.40.170.20">
    <property type="entry name" value="TonB-dependent receptor, beta-barrel domain"/>
    <property type="match status" value="1"/>
</dbReference>
<dbReference type="Gene3D" id="2.60.40.1120">
    <property type="entry name" value="Carboxypeptidase-like, regulatory domain"/>
    <property type="match status" value="1"/>
</dbReference>
<dbReference type="InterPro" id="IPR023996">
    <property type="entry name" value="TonB-dep_OMP_SusC/RagA"/>
</dbReference>
<evidence type="ECO:0000256" key="3">
    <source>
        <dbReference type="ARBA" id="ARBA00022452"/>
    </source>
</evidence>
<dbReference type="Gene3D" id="3.55.50.30">
    <property type="match status" value="1"/>
</dbReference>
<organism evidence="9 10">
    <name type="scientific">Butyricimonas virosa</name>
    <dbReference type="NCBI Taxonomy" id="544645"/>
    <lineage>
        <taxon>Bacteria</taxon>
        <taxon>Pseudomonadati</taxon>
        <taxon>Bacteroidota</taxon>
        <taxon>Bacteroidia</taxon>
        <taxon>Bacteroidales</taxon>
        <taxon>Odoribacteraceae</taxon>
        <taxon>Butyricimonas</taxon>
    </lineage>
</organism>
<evidence type="ECO:0000313" key="9">
    <source>
        <dbReference type="EMBL" id="HJF70305.1"/>
    </source>
</evidence>
<keyword evidence="3 7" id="KW-1134">Transmembrane beta strand</keyword>
<dbReference type="Pfam" id="PF13715">
    <property type="entry name" value="CarbopepD_reg_2"/>
    <property type="match status" value="1"/>
</dbReference>
<dbReference type="SUPFAM" id="SSF56935">
    <property type="entry name" value="Porins"/>
    <property type="match status" value="1"/>
</dbReference>